<dbReference type="PANTHER" id="PTHR47981:SF20">
    <property type="entry name" value="RAS-RELATED PROTEIN RAB-7A"/>
    <property type="match status" value="1"/>
</dbReference>
<proteinExistence type="inferred from homology"/>
<evidence type="ECO:0000313" key="5">
    <source>
        <dbReference type="Proteomes" id="UP000887568"/>
    </source>
</evidence>
<dbReference type="OMA" id="LWDTANM"/>
<sequence length="234" mass="26633">MQYGDTRPTQFKVILLGEAGVGKTSLFQRFRSRHIPSTPKSALMLDRYQYSRQFAVGPESHPVQLDLWDTANMERARSLTESYFRETDATLLVYDIADSVSLKRIPYWQQELSYHTSDSTTSTSFLAGNKIDLEASQYDSDHTTVSYAREVIGKQCKDVLDVFEVSAKEDNCVERMFHAIAEHLWQCHVKKARQGSVRSNSRFSEENDKDSCFQLEDGAANRNTKGTSGKGCCW</sequence>
<dbReference type="GO" id="GO:0005525">
    <property type="term" value="F:GTP binding"/>
    <property type="evidence" value="ECO:0007669"/>
    <property type="project" value="UniProtKB-KW"/>
</dbReference>
<organism evidence="4 5">
    <name type="scientific">Patiria miniata</name>
    <name type="common">Bat star</name>
    <name type="synonym">Asterina miniata</name>
    <dbReference type="NCBI Taxonomy" id="46514"/>
    <lineage>
        <taxon>Eukaryota</taxon>
        <taxon>Metazoa</taxon>
        <taxon>Echinodermata</taxon>
        <taxon>Eleutherozoa</taxon>
        <taxon>Asterozoa</taxon>
        <taxon>Asteroidea</taxon>
        <taxon>Valvatacea</taxon>
        <taxon>Valvatida</taxon>
        <taxon>Asterinidae</taxon>
        <taxon>Patiria</taxon>
    </lineage>
</organism>
<dbReference type="SMART" id="SM00174">
    <property type="entry name" value="RHO"/>
    <property type="match status" value="1"/>
</dbReference>
<dbReference type="CDD" id="cd00154">
    <property type="entry name" value="Rab"/>
    <property type="match status" value="1"/>
</dbReference>
<dbReference type="AlphaFoldDB" id="A0A914B042"/>
<dbReference type="InterPro" id="IPR027417">
    <property type="entry name" value="P-loop_NTPase"/>
</dbReference>
<dbReference type="PRINTS" id="PR00449">
    <property type="entry name" value="RASTRNSFRMNG"/>
</dbReference>
<dbReference type="GeneID" id="119738500"/>
<dbReference type="Pfam" id="PF00071">
    <property type="entry name" value="Ras"/>
    <property type="match status" value="1"/>
</dbReference>
<evidence type="ECO:0000313" key="4">
    <source>
        <dbReference type="EnsemblMetazoa" id="XP_038069332.1"/>
    </source>
</evidence>
<accession>A0A914B042</accession>
<evidence type="ECO:0000256" key="3">
    <source>
        <dbReference type="ARBA" id="ARBA00023134"/>
    </source>
</evidence>
<keyword evidence="5" id="KW-1185">Reference proteome</keyword>
<reference evidence="4" key="1">
    <citation type="submission" date="2022-11" db="UniProtKB">
        <authorList>
            <consortium name="EnsemblMetazoa"/>
        </authorList>
    </citation>
    <scope>IDENTIFICATION</scope>
</reference>
<dbReference type="FunFam" id="3.40.50.300:FF:001329">
    <property type="entry name" value="Small GTP-binding protein, putative"/>
    <property type="match status" value="1"/>
</dbReference>
<dbReference type="SMART" id="SM00173">
    <property type="entry name" value="RAS"/>
    <property type="match status" value="1"/>
</dbReference>
<dbReference type="OrthoDB" id="28034at2759"/>
<dbReference type="InterPro" id="IPR001806">
    <property type="entry name" value="Small_GTPase"/>
</dbReference>
<dbReference type="PROSITE" id="PS51419">
    <property type="entry name" value="RAB"/>
    <property type="match status" value="1"/>
</dbReference>
<protein>
    <submittedName>
        <fullName evidence="4">Uncharacterized protein</fullName>
    </submittedName>
</protein>
<dbReference type="NCBIfam" id="TIGR00231">
    <property type="entry name" value="small_GTP"/>
    <property type="match status" value="1"/>
</dbReference>
<dbReference type="Proteomes" id="UP000887568">
    <property type="component" value="Unplaced"/>
</dbReference>
<dbReference type="RefSeq" id="XP_038069332.1">
    <property type="nucleotide sequence ID" value="XM_038213404.1"/>
</dbReference>
<dbReference type="SUPFAM" id="SSF52540">
    <property type="entry name" value="P-loop containing nucleoside triphosphate hydrolases"/>
    <property type="match status" value="1"/>
</dbReference>
<name>A0A914B042_PATMI</name>
<keyword evidence="3" id="KW-0342">GTP-binding</keyword>
<dbReference type="PROSITE" id="PS51421">
    <property type="entry name" value="RAS"/>
    <property type="match status" value="1"/>
</dbReference>
<dbReference type="Gene3D" id="3.40.50.300">
    <property type="entry name" value="P-loop containing nucleotide triphosphate hydrolases"/>
    <property type="match status" value="1"/>
</dbReference>
<evidence type="ECO:0000256" key="1">
    <source>
        <dbReference type="ARBA" id="ARBA00006270"/>
    </source>
</evidence>
<dbReference type="PANTHER" id="PTHR47981">
    <property type="entry name" value="RAB FAMILY"/>
    <property type="match status" value="1"/>
</dbReference>
<dbReference type="SMART" id="SM00175">
    <property type="entry name" value="RAB"/>
    <property type="match status" value="1"/>
</dbReference>
<dbReference type="EnsemblMetazoa" id="XM_038213404.1">
    <property type="protein sequence ID" value="XP_038069332.1"/>
    <property type="gene ID" value="LOC119738500"/>
</dbReference>
<comment type="similarity">
    <text evidence="1">Belongs to the small GTPase superfamily. Rab family.</text>
</comment>
<dbReference type="GO" id="GO:0003924">
    <property type="term" value="F:GTPase activity"/>
    <property type="evidence" value="ECO:0007669"/>
    <property type="project" value="InterPro"/>
</dbReference>
<evidence type="ECO:0000256" key="2">
    <source>
        <dbReference type="ARBA" id="ARBA00022741"/>
    </source>
</evidence>
<dbReference type="InterPro" id="IPR005225">
    <property type="entry name" value="Small_GTP-bd"/>
</dbReference>
<keyword evidence="2" id="KW-0547">Nucleotide-binding</keyword>